<dbReference type="Proteomes" id="UP000198820">
    <property type="component" value="Unassembled WGS sequence"/>
</dbReference>
<accession>A0A1H3VVV0</accession>
<proteinExistence type="predicted"/>
<evidence type="ECO:0000313" key="3">
    <source>
        <dbReference type="Proteomes" id="UP000198820"/>
    </source>
</evidence>
<evidence type="ECO:0000313" key="2">
    <source>
        <dbReference type="EMBL" id="SDZ78222.1"/>
    </source>
</evidence>
<organism evidence="2 3">
    <name type="scientific">Psychroflexus halocasei</name>
    <dbReference type="NCBI Taxonomy" id="908615"/>
    <lineage>
        <taxon>Bacteria</taxon>
        <taxon>Pseudomonadati</taxon>
        <taxon>Bacteroidota</taxon>
        <taxon>Flavobacteriia</taxon>
        <taxon>Flavobacteriales</taxon>
        <taxon>Flavobacteriaceae</taxon>
        <taxon>Psychroflexus</taxon>
    </lineage>
</organism>
<dbReference type="STRING" id="908615.SAMN05421540_101278"/>
<reference evidence="2 3" key="1">
    <citation type="submission" date="2016-10" db="EMBL/GenBank/DDBJ databases">
        <authorList>
            <person name="de Groot N.N."/>
        </authorList>
    </citation>
    <scope>NUCLEOTIDE SEQUENCE [LARGE SCALE GENOMIC DNA]</scope>
    <source>
        <strain evidence="2 3">DSM 23581</strain>
    </source>
</reference>
<dbReference type="InterPro" id="IPR025366">
    <property type="entry name" value="DUF4270"/>
</dbReference>
<feature type="region of interest" description="Disordered" evidence="1">
    <location>
        <begin position="405"/>
        <end position="426"/>
    </location>
</feature>
<sequence length="520" mass="58853">MNRIFRNTLGLIGLIAAFTACQENSFENGSDFIGSIDMQPAYEIDEITSYSEKIKSVQTNGLSNYLLGTYDDPVYGKSSTSLLTQLRLDRTSPDFGTNPEVDSVVLSFPFYGRETGENEYELDSIYGTGDFKLKIYESNYFLRTIDPGSDGDFDEDQAYYSDQIGDFENFFSTTPVFESDVITYNDVTSPITLIDSSDPEENDTINLSPRIRIKLPVSYFKNKIIDKEGSDDLVNNNKFVNYFRGLYIKMEQTGPEPIMYYLNFNNDASEIKIHYTTERESLNVEDSIVQENETFKLNFKGIKVNLYDNNFDVDLTSQDKINGEENIYLKGGEGSAGIINLFDGADTDGNGVSDLLEEIREKNWIINEANLMVYVNEDISPINTDKARRLFVYDADKNRILADYQNDPTVNSDNPSTSASIHLPPLDEDENGNKFYRLRITDHINNVINNDSTNVKLGLLLSENVNLTRIKKVKNGPNSEIDKIIESSVISPRGMVLHGSNSPDAEKRLKLRIIYTETEN</sequence>
<evidence type="ECO:0008006" key="4">
    <source>
        <dbReference type="Google" id="ProtNLM"/>
    </source>
</evidence>
<name>A0A1H3VVV0_9FLAO</name>
<feature type="compositionally biased region" description="Polar residues" evidence="1">
    <location>
        <begin position="406"/>
        <end position="420"/>
    </location>
</feature>
<protein>
    <recommendedName>
        <fullName evidence="4">DUF4270 domain-containing protein</fullName>
    </recommendedName>
</protein>
<dbReference type="PROSITE" id="PS51257">
    <property type="entry name" value="PROKAR_LIPOPROTEIN"/>
    <property type="match status" value="1"/>
</dbReference>
<dbReference type="EMBL" id="FNQF01000001">
    <property type="protein sequence ID" value="SDZ78222.1"/>
    <property type="molecule type" value="Genomic_DNA"/>
</dbReference>
<dbReference type="Pfam" id="PF14092">
    <property type="entry name" value="DUF4270"/>
    <property type="match status" value="1"/>
</dbReference>
<gene>
    <name evidence="2" type="ORF">SAMN05421540_101278</name>
</gene>
<keyword evidence="3" id="KW-1185">Reference proteome</keyword>
<dbReference type="RefSeq" id="WP_159429377.1">
    <property type="nucleotide sequence ID" value="NZ_FNQF01000001.1"/>
</dbReference>
<dbReference type="AlphaFoldDB" id="A0A1H3VVV0"/>
<evidence type="ECO:0000256" key="1">
    <source>
        <dbReference type="SAM" id="MobiDB-lite"/>
    </source>
</evidence>